<organism evidence="2 3">
    <name type="scientific">Suillus plorans</name>
    <dbReference type="NCBI Taxonomy" id="116603"/>
    <lineage>
        <taxon>Eukaryota</taxon>
        <taxon>Fungi</taxon>
        <taxon>Dikarya</taxon>
        <taxon>Basidiomycota</taxon>
        <taxon>Agaricomycotina</taxon>
        <taxon>Agaricomycetes</taxon>
        <taxon>Agaricomycetidae</taxon>
        <taxon>Boletales</taxon>
        <taxon>Suillineae</taxon>
        <taxon>Suillaceae</taxon>
        <taxon>Suillus</taxon>
    </lineage>
</organism>
<evidence type="ECO:0000256" key="1">
    <source>
        <dbReference type="SAM" id="MobiDB-lite"/>
    </source>
</evidence>
<dbReference type="AlphaFoldDB" id="A0A9P7APX5"/>
<feature type="compositionally biased region" description="Basic residues" evidence="1">
    <location>
        <begin position="17"/>
        <end position="29"/>
    </location>
</feature>
<evidence type="ECO:0000313" key="2">
    <source>
        <dbReference type="EMBL" id="KAG1793705.1"/>
    </source>
</evidence>
<dbReference type="Proteomes" id="UP000719766">
    <property type="component" value="Unassembled WGS sequence"/>
</dbReference>
<name>A0A9P7APX5_9AGAM</name>
<dbReference type="GeneID" id="64600387"/>
<proteinExistence type="predicted"/>
<feature type="compositionally biased region" description="Low complexity" evidence="1">
    <location>
        <begin position="89"/>
        <end position="121"/>
    </location>
</feature>
<protein>
    <submittedName>
        <fullName evidence="2">Uncharacterized protein</fullName>
    </submittedName>
</protein>
<dbReference type="EMBL" id="JABBWE010000029">
    <property type="protein sequence ID" value="KAG1793705.1"/>
    <property type="molecule type" value="Genomic_DNA"/>
</dbReference>
<evidence type="ECO:0000313" key="3">
    <source>
        <dbReference type="Proteomes" id="UP000719766"/>
    </source>
</evidence>
<feature type="compositionally biased region" description="Polar residues" evidence="1">
    <location>
        <begin position="1"/>
        <end position="13"/>
    </location>
</feature>
<accession>A0A9P7APX5</accession>
<dbReference type="RefSeq" id="XP_041160103.1">
    <property type="nucleotide sequence ID" value="XM_041306623.1"/>
</dbReference>
<keyword evidence="3" id="KW-1185">Reference proteome</keyword>
<sequence length="146" mass="15815">MSSTNTSTRQASDNVHDRRHIKTVTRTRTTRTVQTHTSRIVTSMKTTIDATETETVKERTRTVDSAVTHTISGPSNLPILNTMIEMPNASAPSSPTESTVSTVTSTSQSDPASPAQSSQSSEDLWVQLEDLSEYMNAVNLSEGEGT</sequence>
<feature type="region of interest" description="Disordered" evidence="1">
    <location>
        <begin position="51"/>
        <end position="125"/>
    </location>
</feature>
<comment type="caution">
    <text evidence="2">The sequence shown here is derived from an EMBL/GenBank/DDBJ whole genome shotgun (WGS) entry which is preliminary data.</text>
</comment>
<feature type="compositionally biased region" description="Polar residues" evidence="1">
    <location>
        <begin position="65"/>
        <end position="79"/>
    </location>
</feature>
<gene>
    <name evidence="2" type="ORF">HD556DRAFT_1443489</name>
</gene>
<feature type="region of interest" description="Disordered" evidence="1">
    <location>
        <begin position="1"/>
        <end position="35"/>
    </location>
</feature>
<reference evidence="2" key="1">
    <citation type="journal article" date="2020" name="New Phytol.">
        <title>Comparative genomics reveals dynamic genome evolution in host specialist ectomycorrhizal fungi.</title>
        <authorList>
            <person name="Lofgren L.A."/>
            <person name="Nguyen N.H."/>
            <person name="Vilgalys R."/>
            <person name="Ruytinx J."/>
            <person name="Liao H.L."/>
            <person name="Branco S."/>
            <person name="Kuo A."/>
            <person name="LaButti K."/>
            <person name="Lipzen A."/>
            <person name="Andreopoulos W."/>
            <person name="Pangilinan J."/>
            <person name="Riley R."/>
            <person name="Hundley H."/>
            <person name="Na H."/>
            <person name="Barry K."/>
            <person name="Grigoriev I.V."/>
            <person name="Stajich J.E."/>
            <person name="Kennedy P.G."/>
        </authorList>
    </citation>
    <scope>NUCLEOTIDE SEQUENCE</scope>
    <source>
        <strain evidence="2">S12</strain>
    </source>
</reference>